<dbReference type="PROSITE" id="PS50828">
    <property type="entry name" value="SMR"/>
    <property type="match status" value="1"/>
</dbReference>
<organism evidence="3 4">
    <name type="scientific">Caldimonas aquatica</name>
    <dbReference type="NCBI Taxonomy" id="376175"/>
    <lineage>
        <taxon>Bacteria</taxon>
        <taxon>Pseudomonadati</taxon>
        <taxon>Pseudomonadota</taxon>
        <taxon>Betaproteobacteria</taxon>
        <taxon>Burkholderiales</taxon>
        <taxon>Sphaerotilaceae</taxon>
        <taxon>Caldimonas</taxon>
    </lineage>
</organism>
<feature type="domain" description="Smr" evidence="2">
    <location>
        <begin position="144"/>
        <end position="225"/>
    </location>
</feature>
<dbReference type="EMBL" id="CP110257">
    <property type="protein sequence ID" value="UZD55923.1"/>
    <property type="molecule type" value="Genomic_DNA"/>
</dbReference>
<feature type="coiled-coil region" evidence="1">
    <location>
        <begin position="22"/>
        <end position="59"/>
    </location>
</feature>
<evidence type="ECO:0000259" key="2">
    <source>
        <dbReference type="PROSITE" id="PS50828"/>
    </source>
</evidence>
<dbReference type="PANTHER" id="PTHR35562:SF2">
    <property type="entry name" value="DNA ENDONUCLEASE SMRA-RELATED"/>
    <property type="match status" value="1"/>
</dbReference>
<name>A0ABY6MV95_9BURK</name>
<dbReference type="InterPro" id="IPR002625">
    <property type="entry name" value="Smr_dom"/>
</dbReference>
<dbReference type="Gene3D" id="3.30.1370.110">
    <property type="match status" value="1"/>
</dbReference>
<keyword evidence="4" id="KW-1185">Reference proteome</keyword>
<proteinExistence type="predicted"/>
<dbReference type="SMART" id="SM00463">
    <property type="entry name" value="SMR"/>
    <property type="match status" value="1"/>
</dbReference>
<gene>
    <name evidence="3" type="ORF">OMP39_04910</name>
</gene>
<evidence type="ECO:0000313" key="3">
    <source>
        <dbReference type="EMBL" id="UZD55923.1"/>
    </source>
</evidence>
<dbReference type="Proteomes" id="UP001163266">
    <property type="component" value="Chromosome"/>
</dbReference>
<sequence>MKVKGLDKSRDHAEGVVKARSLAELGALKKELQARAREAARLEAQRREAQQRAARERELFARAVGPVQPLKDRRLAQLDKPRPQPVPAQRQLDERLVLRESISDEFDVETLLDTDESLSFRRPGVGPDVVRRLRRGEWVIQRQIDLHGLRRDEAREQLAEFLREAVKAGLRCVRVVHGKGNGSPGREPVLKAKVKSWLVQKDEVIAFTQARPAEGGAGALVVLLRPAG</sequence>
<evidence type="ECO:0000256" key="1">
    <source>
        <dbReference type="SAM" id="Coils"/>
    </source>
</evidence>
<reference evidence="3" key="1">
    <citation type="submission" date="2022-10" db="EMBL/GenBank/DDBJ databases">
        <title>Complete genome sequence of Schlegelella aquatica LMG 23380.</title>
        <authorList>
            <person name="Musilova J."/>
            <person name="Kourilova X."/>
            <person name="Bezdicek M."/>
            <person name="Hermankova K."/>
            <person name="Obruca S."/>
            <person name="Sedlar K."/>
        </authorList>
    </citation>
    <scope>NUCLEOTIDE SEQUENCE</scope>
    <source>
        <strain evidence="3">LMG 23380</strain>
    </source>
</reference>
<protein>
    <submittedName>
        <fullName evidence="3">Smr/MutS family protein</fullName>
    </submittedName>
</protein>
<accession>A0ABY6MV95</accession>
<dbReference type="SUPFAM" id="SSF160443">
    <property type="entry name" value="SMR domain-like"/>
    <property type="match status" value="1"/>
</dbReference>
<dbReference type="InterPro" id="IPR036063">
    <property type="entry name" value="Smr_dom_sf"/>
</dbReference>
<dbReference type="RefSeq" id="WP_264893676.1">
    <property type="nucleotide sequence ID" value="NZ_CP110257.1"/>
</dbReference>
<keyword evidence="1" id="KW-0175">Coiled coil</keyword>
<dbReference type="Pfam" id="PF01713">
    <property type="entry name" value="Smr"/>
    <property type="match status" value="1"/>
</dbReference>
<dbReference type="PANTHER" id="PTHR35562">
    <property type="entry name" value="DNA ENDONUCLEASE SMRA-RELATED"/>
    <property type="match status" value="1"/>
</dbReference>
<evidence type="ECO:0000313" key="4">
    <source>
        <dbReference type="Proteomes" id="UP001163266"/>
    </source>
</evidence>